<evidence type="ECO:0000313" key="1">
    <source>
        <dbReference type="EMBL" id="SSY70290.1"/>
    </source>
</evidence>
<organism evidence="1 2">
    <name type="scientific">Alysiella crassa</name>
    <dbReference type="NCBI Taxonomy" id="153491"/>
    <lineage>
        <taxon>Bacteria</taxon>
        <taxon>Pseudomonadati</taxon>
        <taxon>Pseudomonadota</taxon>
        <taxon>Betaproteobacteria</taxon>
        <taxon>Neisseriales</taxon>
        <taxon>Neisseriaceae</taxon>
        <taxon>Alysiella</taxon>
    </lineage>
</organism>
<dbReference type="RefSeq" id="WP_034295112.1">
    <property type="nucleotide sequence ID" value="NZ_CP091519.2"/>
</dbReference>
<reference evidence="1 2" key="1">
    <citation type="submission" date="2018-06" db="EMBL/GenBank/DDBJ databases">
        <authorList>
            <consortium name="Pathogen Informatics"/>
            <person name="Doyle S."/>
        </authorList>
    </citation>
    <scope>NUCLEOTIDE SEQUENCE [LARGE SCALE GENOMIC DNA]</scope>
    <source>
        <strain evidence="1 2">NCTC10283</strain>
    </source>
</reference>
<accession>A0A376BKV7</accession>
<keyword evidence="2" id="KW-1185">Reference proteome</keyword>
<sequence length="245" mass="28097">MKPLTTSFCCPQDLSVEQVRQLFELYDYYYGGTSASLFEHDLCQKDWILLLHGEQGQICGFSTLKIITAQHQNQNIRAIFSGDTIIAHEYWGSQTLPLAWCELIGRIAAEQPETPLYWLLIVKGDRTYRYLNVFSKQYFPNRKIPTPPDVQSLIHQLARSLFGEHYLPEQGIVHYPQSRGYLKPKWHNPSTASNPEARFFAERNPHFADGDELVCLTLLREDNLKSFALRGFQAGIAQGSLKDKS</sequence>
<evidence type="ECO:0008006" key="3">
    <source>
        <dbReference type="Google" id="ProtNLM"/>
    </source>
</evidence>
<dbReference type="AlphaFoldDB" id="A0A376BKV7"/>
<dbReference type="Proteomes" id="UP000254209">
    <property type="component" value="Unassembled WGS sequence"/>
</dbReference>
<gene>
    <name evidence="1" type="ORF">NCTC10283_00373</name>
</gene>
<proteinExistence type="predicted"/>
<dbReference type="STRING" id="1120980.GCA_000745955_02288"/>
<protein>
    <recommendedName>
        <fullName evidence="3">N-acetyltransferase domain-containing protein</fullName>
    </recommendedName>
</protein>
<evidence type="ECO:0000313" key="2">
    <source>
        <dbReference type="Proteomes" id="UP000254209"/>
    </source>
</evidence>
<dbReference type="EMBL" id="UFSO01000002">
    <property type="protein sequence ID" value="SSY70290.1"/>
    <property type="molecule type" value="Genomic_DNA"/>
</dbReference>
<name>A0A376BKV7_9NEIS</name>
<dbReference type="OrthoDB" id="333393at2"/>